<dbReference type="Proteomes" id="UP000054558">
    <property type="component" value="Unassembled WGS sequence"/>
</dbReference>
<sequence>MARIKRRDPPAPANGSGDKSNVVKAAQEPSDSGPAEAASKRRKGSGEPYIGTTGEDLPLAEPKDEEGKEDVKEEQTARHTANSKQEKEGGRRTRDSETTDSTPEYGPERKRKGAECKVEPVEGCVRVNRAPVLALWVAVVAQREGYTWPESLSFGMYIAGLFAVSKARHLGIVRRRARVDRTRRQQEMMHLGRCPVFGIQIYVKKTPGGLRAIGPDGRPIEPDDVMQYLRRKFGDKLELVKKAMESLACVYSPNEIGEVAYDLYEKFRPPVPPGRSGFGTKGPLDLAYISKTLVEEARKAKGKANA</sequence>
<feature type="compositionally biased region" description="Basic and acidic residues" evidence="1">
    <location>
        <begin position="84"/>
        <end position="97"/>
    </location>
</feature>
<organism evidence="2 3">
    <name type="scientific">Klebsormidium nitens</name>
    <name type="common">Green alga</name>
    <name type="synonym">Ulothrix nitens</name>
    <dbReference type="NCBI Taxonomy" id="105231"/>
    <lineage>
        <taxon>Eukaryota</taxon>
        <taxon>Viridiplantae</taxon>
        <taxon>Streptophyta</taxon>
        <taxon>Klebsormidiophyceae</taxon>
        <taxon>Klebsormidiales</taxon>
        <taxon>Klebsormidiaceae</taxon>
        <taxon>Klebsormidium</taxon>
    </lineage>
</organism>
<reference evidence="2 3" key="1">
    <citation type="journal article" date="2014" name="Nat. Commun.">
        <title>Klebsormidium flaccidum genome reveals primary factors for plant terrestrial adaptation.</title>
        <authorList>
            <person name="Hori K."/>
            <person name="Maruyama F."/>
            <person name="Fujisawa T."/>
            <person name="Togashi T."/>
            <person name="Yamamoto N."/>
            <person name="Seo M."/>
            <person name="Sato S."/>
            <person name="Yamada T."/>
            <person name="Mori H."/>
            <person name="Tajima N."/>
            <person name="Moriyama T."/>
            <person name="Ikeuchi M."/>
            <person name="Watanabe M."/>
            <person name="Wada H."/>
            <person name="Kobayashi K."/>
            <person name="Saito M."/>
            <person name="Masuda T."/>
            <person name="Sasaki-Sekimoto Y."/>
            <person name="Mashiguchi K."/>
            <person name="Awai K."/>
            <person name="Shimojima M."/>
            <person name="Masuda S."/>
            <person name="Iwai M."/>
            <person name="Nobusawa T."/>
            <person name="Narise T."/>
            <person name="Kondo S."/>
            <person name="Saito H."/>
            <person name="Sato R."/>
            <person name="Murakawa M."/>
            <person name="Ihara Y."/>
            <person name="Oshima-Yamada Y."/>
            <person name="Ohtaka K."/>
            <person name="Satoh M."/>
            <person name="Sonobe K."/>
            <person name="Ishii M."/>
            <person name="Ohtani R."/>
            <person name="Kanamori-Sato M."/>
            <person name="Honoki R."/>
            <person name="Miyazaki D."/>
            <person name="Mochizuki H."/>
            <person name="Umetsu J."/>
            <person name="Higashi K."/>
            <person name="Shibata D."/>
            <person name="Kamiya Y."/>
            <person name="Sato N."/>
            <person name="Nakamura Y."/>
            <person name="Tabata S."/>
            <person name="Ida S."/>
            <person name="Kurokawa K."/>
            <person name="Ohta H."/>
        </authorList>
    </citation>
    <scope>NUCLEOTIDE SEQUENCE [LARGE SCALE GENOMIC DNA]</scope>
    <source>
        <strain evidence="2 3">NIES-2285</strain>
    </source>
</reference>
<evidence type="ECO:0000256" key="1">
    <source>
        <dbReference type="SAM" id="MobiDB-lite"/>
    </source>
</evidence>
<name>A0A1Y1IBV3_KLENI</name>
<protein>
    <submittedName>
        <fullName evidence="2">Uncharacterized protein</fullName>
    </submittedName>
</protein>
<feature type="compositionally biased region" description="Basic and acidic residues" evidence="1">
    <location>
        <begin position="61"/>
        <end position="77"/>
    </location>
</feature>
<feature type="region of interest" description="Disordered" evidence="1">
    <location>
        <begin position="1"/>
        <end position="115"/>
    </location>
</feature>
<accession>A0A1Y1IBV3</accession>
<dbReference type="AlphaFoldDB" id="A0A1Y1IBV3"/>
<keyword evidence="3" id="KW-1185">Reference proteome</keyword>
<gene>
    <name evidence="2" type="ORF">KFL_002970090</name>
</gene>
<evidence type="ECO:0000313" key="2">
    <source>
        <dbReference type="EMBL" id="GAQ86571.1"/>
    </source>
</evidence>
<evidence type="ECO:0000313" key="3">
    <source>
        <dbReference type="Proteomes" id="UP000054558"/>
    </source>
</evidence>
<dbReference type="OrthoDB" id="514070at2759"/>
<dbReference type="EMBL" id="DF237246">
    <property type="protein sequence ID" value="GAQ86571.1"/>
    <property type="molecule type" value="Genomic_DNA"/>
</dbReference>
<proteinExistence type="predicted"/>